<dbReference type="InterPro" id="IPR010730">
    <property type="entry name" value="HET"/>
</dbReference>
<dbReference type="Proteomes" id="UP001521785">
    <property type="component" value="Unassembled WGS sequence"/>
</dbReference>
<organism evidence="2 3">
    <name type="scientific">Paraconiothyrium brasiliense</name>
    <dbReference type="NCBI Taxonomy" id="300254"/>
    <lineage>
        <taxon>Eukaryota</taxon>
        <taxon>Fungi</taxon>
        <taxon>Dikarya</taxon>
        <taxon>Ascomycota</taxon>
        <taxon>Pezizomycotina</taxon>
        <taxon>Dothideomycetes</taxon>
        <taxon>Pleosporomycetidae</taxon>
        <taxon>Pleosporales</taxon>
        <taxon>Massarineae</taxon>
        <taxon>Didymosphaeriaceae</taxon>
        <taxon>Paraconiothyrium</taxon>
    </lineage>
</organism>
<dbReference type="PANTHER" id="PTHR33112:SF16">
    <property type="entry name" value="HETEROKARYON INCOMPATIBILITY DOMAIN-CONTAINING PROTEIN"/>
    <property type="match status" value="1"/>
</dbReference>
<evidence type="ECO:0000259" key="1">
    <source>
        <dbReference type="Pfam" id="PF06985"/>
    </source>
</evidence>
<evidence type="ECO:0000313" key="2">
    <source>
        <dbReference type="EMBL" id="KAL1607629.1"/>
    </source>
</evidence>
<dbReference type="Pfam" id="PF06985">
    <property type="entry name" value="HET"/>
    <property type="match status" value="1"/>
</dbReference>
<gene>
    <name evidence="2" type="ORF">SLS60_002563</name>
</gene>
<protein>
    <recommendedName>
        <fullName evidence="1">Heterokaryon incompatibility domain-containing protein</fullName>
    </recommendedName>
</protein>
<reference evidence="2 3" key="1">
    <citation type="submission" date="2024-02" db="EMBL/GenBank/DDBJ databases">
        <title>De novo assembly and annotation of 12 fungi associated with fruit tree decline syndrome in Ontario, Canada.</title>
        <authorList>
            <person name="Sulman M."/>
            <person name="Ellouze W."/>
            <person name="Ilyukhin E."/>
        </authorList>
    </citation>
    <scope>NUCLEOTIDE SEQUENCE [LARGE SCALE GENOMIC DNA]</scope>
    <source>
        <strain evidence="2 3">M42-189</strain>
    </source>
</reference>
<evidence type="ECO:0000313" key="3">
    <source>
        <dbReference type="Proteomes" id="UP001521785"/>
    </source>
</evidence>
<dbReference type="EMBL" id="JAKJXO020000003">
    <property type="protein sequence ID" value="KAL1607629.1"/>
    <property type="molecule type" value="Genomic_DNA"/>
</dbReference>
<name>A0ABR3RT64_9PLEO</name>
<keyword evidence="3" id="KW-1185">Reference proteome</keyword>
<proteinExistence type="predicted"/>
<feature type="domain" description="Heterokaryon incompatibility" evidence="1">
    <location>
        <begin position="179"/>
        <end position="326"/>
    </location>
</feature>
<dbReference type="PANTHER" id="PTHR33112">
    <property type="entry name" value="DOMAIN PROTEIN, PUTATIVE-RELATED"/>
    <property type="match status" value="1"/>
</dbReference>
<sequence length="660" mass="75256">MSTSDVSQPKQSVHVCAACVTIRNAFSPARSLSKDYRSGWPVVRLELGDLKDLTINDSATIATARSKSRWGRVEMLEDIRAQSDRCVLDRALERLAELWMIQENKIPSAIVQEDPDVRFYQDMYLDESLGSGYTCQVYPVSNDLNQIVSWEKTRILLDMDYDVRLIETAEVILPVRDAYIALSHCWGRSQSFRLLRENIAAHKKGIELGSLPQTFKDAVALTRKLSVCYLWIDSLCIIQDDVDDWRKEAALMADVYSNAYLTISAARAGGDDEGFLQLRKTSYVTIHVVLPDQTKTEFFIGPEMPKEERLKGMQDPVDTRAWIFQEALLSQRLLRFHRDEMSFMCQSRGLLHNMWYSGLLKLESRSERELQEKLPIQEGIGQIISRLNNSEGKKSWQDMVKLYLDRRLTLDKDRLPALAGLAKRVAQDTKVNEHRAIGGMGEYLAGMWSAELGASQFCEALLWRPIRPIDSTTRSSFIPSWSYLHASGPIQVYPEEWEEPAGMMWPAQFKRAYMEPLGPDPYGELRSGYIVVHSMIVNLDNGRLDQPSQLQPSVLEAHFLLDSEDCPPKTAVGMFVQWVQGQEDEAENIWGSGGRGLLLQEVSGDDLPLWDIGSSEQIKEVDVALNTYRRIGLFQTLPMEFEDWKITLNAIENWVDIRII</sequence>
<accession>A0ABR3RT64</accession>
<comment type="caution">
    <text evidence="2">The sequence shown here is derived from an EMBL/GenBank/DDBJ whole genome shotgun (WGS) entry which is preliminary data.</text>
</comment>